<keyword evidence="2" id="KW-0732">Signal</keyword>
<evidence type="ECO:0008006" key="5">
    <source>
        <dbReference type="Google" id="ProtNLM"/>
    </source>
</evidence>
<feature type="compositionally biased region" description="Basic and acidic residues" evidence="1">
    <location>
        <begin position="58"/>
        <end position="81"/>
    </location>
</feature>
<dbReference type="Proteomes" id="UP001184828">
    <property type="component" value="Unassembled WGS sequence"/>
</dbReference>
<feature type="region of interest" description="Disordered" evidence="1">
    <location>
        <begin position="58"/>
        <end position="108"/>
    </location>
</feature>
<feature type="signal peptide" evidence="2">
    <location>
        <begin position="1"/>
        <end position="20"/>
    </location>
</feature>
<gene>
    <name evidence="3" type="ORF">J2738_002544</name>
</gene>
<protein>
    <recommendedName>
        <fullName evidence="5">DUF4124 domain-containing protein</fullName>
    </recommendedName>
</protein>
<feature type="chain" id="PRO_5042205509" description="DUF4124 domain-containing protein" evidence="2">
    <location>
        <begin position="21"/>
        <end position="136"/>
    </location>
</feature>
<reference evidence="3" key="1">
    <citation type="submission" date="2023-07" db="EMBL/GenBank/DDBJ databases">
        <title>Sorghum-associated microbial communities from plants grown in Nebraska, USA.</title>
        <authorList>
            <person name="Schachtman D."/>
        </authorList>
    </citation>
    <scope>NUCLEOTIDE SEQUENCE</scope>
    <source>
        <strain evidence="3">DS2114</strain>
    </source>
</reference>
<dbReference type="EMBL" id="JAVDQZ010000003">
    <property type="protein sequence ID" value="MDR6426411.1"/>
    <property type="molecule type" value="Genomic_DNA"/>
</dbReference>
<dbReference type="RefSeq" id="WP_192322569.1">
    <property type="nucleotide sequence ID" value="NZ_JAUSRU010000002.1"/>
</dbReference>
<proteinExistence type="predicted"/>
<feature type="compositionally biased region" description="Pro residues" evidence="1">
    <location>
        <begin position="83"/>
        <end position="101"/>
    </location>
</feature>
<evidence type="ECO:0000256" key="1">
    <source>
        <dbReference type="SAM" id="MobiDB-lite"/>
    </source>
</evidence>
<evidence type="ECO:0000256" key="2">
    <source>
        <dbReference type="SAM" id="SignalP"/>
    </source>
</evidence>
<evidence type="ECO:0000313" key="4">
    <source>
        <dbReference type="Proteomes" id="UP001184828"/>
    </source>
</evidence>
<accession>A0AAE3XZ69</accession>
<dbReference type="AlphaFoldDB" id="A0AAE3XZ69"/>
<sequence>MKKLIVLAILGLATTLPALAQRDPDSYENDRRYCASGRSGVDFNTCMWRIQRDREERYERREQRAYEREQRREYERRERWAEQPPPPPPVYRQWDGPPPGEQPRLSDMQQRALDNCNLLAPRDQPRCRATVMSTVR</sequence>
<organism evidence="3 4">
    <name type="scientific">Variovorax paradoxus</name>
    <dbReference type="NCBI Taxonomy" id="34073"/>
    <lineage>
        <taxon>Bacteria</taxon>
        <taxon>Pseudomonadati</taxon>
        <taxon>Pseudomonadota</taxon>
        <taxon>Betaproteobacteria</taxon>
        <taxon>Burkholderiales</taxon>
        <taxon>Comamonadaceae</taxon>
        <taxon>Variovorax</taxon>
    </lineage>
</organism>
<name>A0AAE3XZ69_VARPD</name>
<comment type="caution">
    <text evidence="3">The sequence shown here is derived from an EMBL/GenBank/DDBJ whole genome shotgun (WGS) entry which is preliminary data.</text>
</comment>
<evidence type="ECO:0000313" key="3">
    <source>
        <dbReference type="EMBL" id="MDR6426411.1"/>
    </source>
</evidence>